<dbReference type="EMBL" id="CP020370">
    <property type="protein sequence ID" value="AUB84611.1"/>
    <property type="molecule type" value="Genomic_DNA"/>
</dbReference>
<proteinExistence type="predicted"/>
<evidence type="ECO:0000313" key="1">
    <source>
        <dbReference type="EMBL" id="AUB84611.1"/>
    </source>
</evidence>
<dbReference type="OrthoDB" id="5768665at2"/>
<name>A0A2K8UHM6_9GAMM</name>
<dbReference type="Proteomes" id="UP000232638">
    <property type="component" value="Chromosome"/>
</dbReference>
<reference evidence="1 2" key="1">
    <citation type="submission" date="2017-03" db="EMBL/GenBank/DDBJ databases">
        <title>Complete genome sequence of Candidatus 'Thiodictyon syntrophicum' sp. nov. strain Cad16T, a photolithoautotroph purple sulfur bacterium isolated from an alpine meromictic lake.</title>
        <authorList>
            <person name="Luedin S.M."/>
            <person name="Pothier J.F."/>
            <person name="Danza F."/>
            <person name="Storelli N."/>
            <person name="Wittwer M."/>
            <person name="Tonolla M."/>
        </authorList>
    </citation>
    <scope>NUCLEOTIDE SEQUENCE [LARGE SCALE GENOMIC DNA]</scope>
    <source>
        <strain evidence="1 2">Cad16T</strain>
    </source>
</reference>
<sequence>MSYRVQGEDDYMLEITINDAGAFVVNSGDHTSHEPRHGTLSRDQREQLLAALEGLGEPREHPAPAGAADFTAQLILGEGAQARRYRYWEGALEEDPALQAAVRELELI</sequence>
<gene>
    <name evidence="1" type="ORF">THSYN_02140</name>
</gene>
<organism evidence="1 2">
    <name type="scientific">Candidatus Thiodictyon syntrophicum</name>
    <dbReference type="NCBI Taxonomy" id="1166950"/>
    <lineage>
        <taxon>Bacteria</taxon>
        <taxon>Pseudomonadati</taxon>
        <taxon>Pseudomonadota</taxon>
        <taxon>Gammaproteobacteria</taxon>
        <taxon>Chromatiales</taxon>
        <taxon>Chromatiaceae</taxon>
        <taxon>Thiodictyon</taxon>
    </lineage>
</organism>
<accession>A0A2K8UHM6</accession>
<dbReference type="KEGG" id="tsy:THSYN_02140"/>
<dbReference type="AlphaFoldDB" id="A0A2K8UHM6"/>
<protein>
    <submittedName>
        <fullName evidence="1">Uncharacterized protein</fullName>
    </submittedName>
</protein>
<keyword evidence="2" id="KW-1185">Reference proteome</keyword>
<evidence type="ECO:0000313" key="2">
    <source>
        <dbReference type="Proteomes" id="UP000232638"/>
    </source>
</evidence>